<evidence type="ECO:0000313" key="2">
    <source>
        <dbReference type="EMBL" id="KXV58346.1"/>
    </source>
</evidence>
<dbReference type="AlphaFoldDB" id="A0A149TZ18"/>
<proteinExistence type="predicted"/>
<dbReference type="SUPFAM" id="SSF52317">
    <property type="entry name" value="Class I glutamine amidotransferase-like"/>
    <property type="match status" value="1"/>
</dbReference>
<dbReference type="EMBL" id="LHZU01000138">
    <property type="protein sequence ID" value="KXV58346.1"/>
    <property type="molecule type" value="Genomic_DNA"/>
</dbReference>
<dbReference type="InterPro" id="IPR029062">
    <property type="entry name" value="Class_I_gatase-like"/>
</dbReference>
<dbReference type="CDD" id="cd03143">
    <property type="entry name" value="A4_beta-galactosidase_middle_domain"/>
    <property type="match status" value="1"/>
</dbReference>
<dbReference type="Proteomes" id="UP000075360">
    <property type="component" value="Unassembled WGS sequence"/>
</dbReference>
<name>A0A149TZ18_9PROT</name>
<dbReference type="PANTHER" id="PTHR37947">
    <property type="entry name" value="BLL2462 PROTEIN"/>
    <property type="match status" value="1"/>
</dbReference>
<dbReference type="PATRIC" id="fig|446692.4.peg.861"/>
<organism evidence="2 3">
    <name type="scientific">Acetobacter senegalensis</name>
    <dbReference type="NCBI Taxonomy" id="446692"/>
    <lineage>
        <taxon>Bacteria</taxon>
        <taxon>Pseudomonadati</taxon>
        <taxon>Pseudomonadota</taxon>
        <taxon>Alphaproteobacteria</taxon>
        <taxon>Acetobacterales</taxon>
        <taxon>Acetobacteraceae</taxon>
        <taxon>Acetobacter</taxon>
    </lineage>
</organism>
<sequence>MSSRKKILLVGESWISSASHAKGFDQFFTTTAHNGAVNFLKVMSDTDYDVTHMPSEVAQSQFPAKAEDLAQYDAIILSDVGANTILIHPDTWLHSKTFPNRLKVIAEYVKNGGSIMMVGGYLSFQGVNGQARYRNTPIEKLLPVTCLPYDDRQETPEGSEVKVVNSAHPVVAGLPATWPVLLGYNEVILHPEATLVATVGEDEHPLIAARDMGNSRSLVWTSDMSAHWMPDDYLAWPGYKALWVNCLDWLTARA</sequence>
<comment type="caution">
    <text evidence="2">The sequence shown here is derived from an EMBL/GenBank/DDBJ whole genome shotgun (WGS) entry which is preliminary data.</text>
</comment>
<evidence type="ECO:0000313" key="3">
    <source>
        <dbReference type="Proteomes" id="UP000075360"/>
    </source>
</evidence>
<reference evidence="2 3" key="1">
    <citation type="submission" date="2015-06" db="EMBL/GenBank/DDBJ databases">
        <title>Improved classification and identification of acetic acid bacteria using matrix-assisted laser desorption/ionization time-of-flight mass spectrometry; Gluconobacter nephelii and Gluconobacter uchimurae are later heterotypic synonyms of Gluconobacter japonicus and Gluconobacter oxydans, respectively.</title>
        <authorList>
            <person name="Li L."/>
            <person name="Cleenwerck I."/>
            <person name="De Vuyst L."/>
            <person name="Vandamme P."/>
        </authorList>
    </citation>
    <scope>NUCLEOTIDE SEQUENCE [LARGE SCALE GENOMIC DNA]</scope>
    <source>
        <strain evidence="2 3">LMG 23690</strain>
    </source>
</reference>
<dbReference type="OrthoDB" id="9781333at2"/>
<accession>A0A149TZ18</accession>
<evidence type="ECO:0000259" key="1">
    <source>
        <dbReference type="Pfam" id="PF07090"/>
    </source>
</evidence>
<dbReference type="Pfam" id="PF07090">
    <property type="entry name" value="GATase1_like"/>
    <property type="match status" value="1"/>
</dbReference>
<gene>
    <name evidence="2" type="ORF">AD948_11660</name>
</gene>
<dbReference type="InterPro" id="IPR010768">
    <property type="entry name" value="GATase1-like"/>
</dbReference>
<protein>
    <recommendedName>
        <fullName evidence="1">Putative glutamine amidotransferase domain-containing protein</fullName>
    </recommendedName>
</protein>
<dbReference type="RefSeq" id="WP_061472114.1">
    <property type="nucleotide sequence ID" value="NZ_LHZU01000138.1"/>
</dbReference>
<dbReference type="PANTHER" id="PTHR37947:SF1">
    <property type="entry name" value="BLL2462 PROTEIN"/>
    <property type="match status" value="1"/>
</dbReference>
<dbReference type="Gene3D" id="3.40.50.880">
    <property type="match status" value="1"/>
</dbReference>
<feature type="domain" description="Putative glutamine amidotransferase" evidence="1">
    <location>
        <begin position="6"/>
        <end position="251"/>
    </location>
</feature>